<organism evidence="4 5">
    <name type="scientific">Cadophora malorum</name>
    <dbReference type="NCBI Taxonomy" id="108018"/>
    <lineage>
        <taxon>Eukaryota</taxon>
        <taxon>Fungi</taxon>
        <taxon>Dikarya</taxon>
        <taxon>Ascomycota</taxon>
        <taxon>Pezizomycotina</taxon>
        <taxon>Leotiomycetes</taxon>
        <taxon>Helotiales</taxon>
        <taxon>Ploettnerulaceae</taxon>
        <taxon>Cadophora</taxon>
    </lineage>
</organism>
<evidence type="ECO:0000313" key="5">
    <source>
        <dbReference type="Proteomes" id="UP000664132"/>
    </source>
</evidence>
<feature type="transmembrane region" description="Helical" evidence="2">
    <location>
        <begin position="242"/>
        <end position="262"/>
    </location>
</feature>
<evidence type="ECO:0000256" key="2">
    <source>
        <dbReference type="SAM" id="Phobius"/>
    </source>
</evidence>
<reference evidence="4" key="1">
    <citation type="submission" date="2021-02" db="EMBL/GenBank/DDBJ databases">
        <title>Genome sequence Cadophora malorum strain M34.</title>
        <authorList>
            <person name="Stefanovic E."/>
            <person name="Vu D."/>
            <person name="Scully C."/>
            <person name="Dijksterhuis J."/>
            <person name="Roader J."/>
            <person name="Houbraken J."/>
        </authorList>
    </citation>
    <scope>NUCLEOTIDE SEQUENCE</scope>
    <source>
        <strain evidence="4">M34</strain>
    </source>
</reference>
<feature type="compositionally biased region" description="Low complexity" evidence="1">
    <location>
        <begin position="166"/>
        <end position="194"/>
    </location>
</feature>
<comment type="caution">
    <text evidence="4">The sequence shown here is derived from an EMBL/GenBank/DDBJ whole genome shotgun (WGS) entry which is preliminary data.</text>
</comment>
<feature type="compositionally biased region" description="Low complexity" evidence="1">
    <location>
        <begin position="201"/>
        <end position="224"/>
    </location>
</feature>
<keyword evidence="2" id="KW-0472">Membrane</keyword>
<accession>A0A8H7WJR0</accession>
<keyword evidence="2" id="KW-1133">Transmembrane helix</keyword>
<proteinExistence type="predicted"/>
<feature type="signal peptide" evidence="3">
    <location>
        <begin position="1"/>
        <end position="17"/>
    </location>
</feature>
<evidence type="ECO:0000256" key="3">
    <source>
        <dbReference type="SAM" id="SignalP"/>
    </source>
</evidence>
<keyword evidence="5" id="KW-1185">Reference proteome</keyword>
<dbReference type="Proteomes" id="UP000664132">
    <property type="component" value="Unassembled WGS sequence"/>
</dbReference>
<protein>
    <recommendedName>
        <fullName evidence="6">Extracellular membrane protein CFEM domain-containing protein</fullName>
    </recommendedName>
</protein>
<feature type="region of interest" description="Disordered" evidence="1">
    <location>
        <begin position="166"/>
        <end position="231"/>
    </location>
</feature>
<dbReference type="EMBL" id="JAFJYH010000003">
    <property type="protein sequence ID" value="KAG4426313.1"/>
    <property type="molecule type" value="Genomic_DNA"/>
</dbReference>
<keyword evidence="3" id="KW-0732">Signal</keyword>
<gene>
    <name evidence="4" type="ORF">IFR04_000496</name>
</gene>
<dbReference type="OrthoDB" id="5427833at2759"/>
<sequence length="264" mass="26707">MRRNHFTLFLALPNALAFSLSNFQEITSTVIPLSCLLTYDTQIGDCKKKDFSKGCSNDCVQNLLVIQASVQDACSTILVNPSTLLGIVKSGGIVAALCPILSETTTTTSSTSATPQVVVTIPTSSPGVEVPKTTSTVTVQPTASTSAQPSQTIISLSIVSSVASSTSSDTSTISTTSTTEAPQTIATTASSTTTPEAVPVSTTTSNKAAVAASSSSGSKATPKADSGSGGGSPFDISSSGSIVGYNSAMIVGLVLVWAGYFLGR</sequence>
<keyword evidence="2" id="KW-0812">Transmembrane</keyword>
<evidence type="ECO:0008006" key="6">
    <source>
        <dbReference type="Google" id="ProtNLM"/>
    </source>
</evidence>
<feature type="chain" id="PRO_5034593244" description="Extracellular membrane protein CFEM domain-containing protein" evidence="3">
    <location>
        <begin position="18"/>
        <end position="264"/>
    </location>
</feature>
<dbReference type="AlphaFoldDB" id="A0A8H7WJR0"/>
<evidence type="ECO:0000256" key="1">
    <source>
        <dbReference type="SAM" id="MobiDB-lite"/>
    </source>
</evidence>
<name>A0A8H7WJR0_9HELO</name>
<evidence type="ECO:0000313" key="4">
    <source>
        <dbReference type="EMBL" id="KAG4426313.1"/>
    </source>
</evidence>